<proteinExistence type="predicted"/>
<dbReference type="InterPro" id="IPR007214">
    <property type="entry name" value="YbaK/aa-tRNA-synth-assoc-dom"/>
</dbReference>
<evidence type="ECO:0000259" key="1">
    <source>
        <dbReference type="Pfam" id="PF04073"/>
    </source>
</evidence>
<dbReference type="RefSeq" id="WP_264503422.1">
    <property type="nucleotide sequence ID" value="NZ_JAPDDS010000018.1"/>
</dbReference>
<dbReference type="EMBL" id="JAPDDS010000018">
    <property type="protein sequence ID" value="MCW1887467.1"/>
    <property type="molecule type" value="Genomic_DNA"/>
</dbReference>
<comment type="caution">
    <text evidence="2">The sequence shown here is derived from an EMBL/GenBank/DDBJ whole genome shotgun (WGS) entry which is preliminary data.</text>
</comment>
<dbReference type="Pfam" id="PF04073">
    <property type="entry name" value="tRNA_edit"/>
    <property type="match status" value="1"/>
</dbReference>
<feature type="domain" description="YbaK/aminoacyl-tRNA synthetase-associated" evidence="1">
    <location>
        <begin position="22"/>
        <end position="143"/>
    </location>
</feature>
<gene>
    <name evidence="2" type="ORF">OKA04_22215</name>
</gene>
<keyword evidence="3" id="KW-1185">Reference proteome</keyword>
<evidence type="ECO:0000313" key="3">
    <source>
        <dbReference type="Proteomes" id="UP001207930"/>
    </source>
</evidence>
<evidence type="ECO:0000313" key="2">
    <source>
        <dbReference type="EMBL" id="MCW1887467.1"/>
    </source>
</evidence>
<dbReference type="Gene3D" id="3.90.960.10">
    <property type="entry name" value="YbaK/aminoacyl-tRNA synthetase-associated domain"/>
    <property type="match status" value="1"/>
</dbReference>
<organism evidence="2 3">
    <name type="scientific">Luteolibacter flavescens</name>
    <dbReference type="NCBI Taxonomy" id="1859460"/>
    <lineage>
        <taxon>Bacteria</taxon>
        <taxon>Pseudomonadati</taxon>
        <taxon>Verrucomicrobiota</taxon>
        <taxon>Verrucomicrobiia</taxon>
        <taxon>Verrucomicrobiales</taxon>
        <taxon>Verrucomicrobiaceae</taxon>
        <taxon>Luteolibacter</taxon>
    </lineage>
</organism>
<accession>A0ABT3FVM7</accession>
<protein>
    <submittedName>
        <fullName evidence="2">YbaK/EbsC family protein</fullName>
    </submittedName>
</protein>
<reference evidence="2 3" key="1">
    <citation type="submission" date="2022-10" db="EMBL/GenBank/DDBJ databases">
        <title>Luteolibacter flavescens strain MCCC 1K03193, whole genome shotgun sequencing project.</title>
        <authorList>
            <person name="Zhao G."/>
            <person name="Shen L."/>
        </authorList>
    </citation>
    <scope>NUCLEOTIDE SEQUENCE [LARGE SCALE GENOMIC DNA]</scope>
    <source>
        <strain evidence="2 3">MCCC 1K03193</strain>
    </source>
</reference>
<dbReference type="CDD" id="cd04332">
    <property type="entry name" value="YbaK_like"/>
    <property type="match status" value="1"/>
</dbReference>
<dbReference type="Proteomes" id="UP001207930">
    <property type="component" value="Unassembled WGS sequence"/>
</dbReference>
<sequence>MLSKKLKAYLDSRNIKYITITHSPAYTATEVARSAHVPGSLLAKTVIILIDGALAMAVLPSNRRLKLEDLHDLTATDDVKIAHEHEFKRRFPDCEPGAMPPFGNLYDMSTYVSPDLAAEAEIAFNAGSHTELIRMSWSDYERLVRPQVARFTT</sequence>
<dbReference type="SUPFAM" id="SSF55826">
    <property type="entry name" value="YbaK/ProRS associated domain"/>
    <property type="match status" value="1"/>
</dbReference>
<name>A0ABT3FVM7_9BACT</name>
<dbReference type="InterPro" id="IPR036754">
    <property type="entry name" value="YbaK/aa-tRNA-synt-asso_dom_sf"/>
</dbReference>